<dbReference type="AlphaFoldDB" id="A0A6M5Z143"/>
<name>A0A6M5Z143_9BACT</name>
<proteinExistence type="predicted"/>
<evidence type="ECO:0000313" key="2">
    <source>
        <dbReference type="Proteomes" id="UP000503447"/>
    </source>
</evidence>
<evidence type="ECO:0000313" key="1">
    <source>
        <dbReference type="EMBL" id="QJX00050.1"/>
    </source>
</evidence>
<keyword evidence="2" id="KW-1185">Reference proteome</keyword>
<dbReference type="EMBL" id="CP053452">
    <property type="protein sequence ID" value="QJX00050.1"/>
    <property type="molecule type" value="Genomic_DNA"/>
</dbReference>
<protein>
    <submittedName>
        <fullName evidence="1">Uncharacterized protein</fullName>
    </submittedName>
</protein>
<accession>A0A6M5Z143</accession>
<gene>
    <name evidence="1" type="ORF">FTUN_7673</name>
</gene>
<sequence>MRKRFGLEAAQVTLGHAKASVTETYAQRDAHSPRRWRLR</sequence>
<reference evidence="2" key="1">
    <citation type="submission" date="2020-05" db="EMBL/GenBank/DDBJ databases">
        <title>Frigoriglobus tundricola gen. nov., sp. nov., a psychrotolerant cellulolytic planctomycete of the family Gemmataceae with two divergent copies of 16S rRNA gene.</title>
        <authorList>
            <person name="Kulichevskaya I.S."/>
            <person name="Ivanova A.A."/>
            <person name="Naumoff D.G."/>
            <person name="Beletsky A.V."/>
            <person name="Rijpstra W.I.C."/>
            <person name="Sinninghe Damste J.S."/>
            <person name="Mardanov A.V."/>
            <person name="Ravin N.V."/>
            <person name="Dedysh S.N."/>
        </authorList>
    </citation>
    <scope>NUCLEOTIDE SEQUENCE [LARGE SCALE GENOMIC DNA]</scope>
    <source>
        <strain evidence="2">PL17</strain>
    </source>
</reference>
<dbReference type="KEGG" id="ftj:FTUN_7673"/>
<organism evidence="1 2">
    <name type="scientific">Frigoriglobus tundricola</name>
    <dbReference type="NCBI Taxonomy" id="2774151"/>
    <lineage>
        <taxon>Bacteria</taxon>
        <taxon>Pseudomonadati</taxon>
        <taxon>Planctomycetota</taxon>
        <taxon>Planctomycetia</taxon>
        <taxon>Gemmatales</taxon>
        <taxon>Gemmataceae</taxon>
        <taxon>Frigoriglobus</taxon>
    </lineage>
</organism>
<dbReference type="Proteomes" id="UP000503447">
    <property type="component" value="Chromosome"/>
</dbReference>